<organism evidence="1 2">
    <name type="scientific">Oesophagostomum dentatum</name>
    <name type="common">Nodular worm</name>
    <dbReference type="NCBI Taxonomy" id="61180"/>
    <lineage>
        <taxon>Eukaryota</taxon>
        <taxon>Metazoa</taxon>
        <taxon>Ecdysozoa</taxon>
        <taxon>Nematoda</taxon>
        <taxon>Chromadorea</taxon>
        <taxon>Rhabditida</taxon>
        <taxon>Rhabditina</taxon>
        <taxon>Rhabditomorpha</taxon>
        <taxon>Strongyloidea</taxon>
        <taxon>Strongylidae</taxon>
        <taxon>Oesophagostomum</taxon>
    </lineage>
</organism>
<keyword evidence="2" id="KW-1185">Reference proteome</keyword>
<evidence type="ECO:0000313" key="2">
    <source>
        <dbReference type="Proteomes" id="UP000053660"/>
    </source>
</evidence>
<proteinExistence type="predicted"/>
<dbReference type="EMBL" id="KN550732">
    <property type="protein sequence ID" value="KHJ93513.1"/>
    <property type="molecule type" value="Genomic_DNA"/>
</dbReference>
<protein>
    <submittedName>
        <fullName evidence="1">Uncharacterized protein</fullName>
    </submittedName>
</protein>
<sequence>MPKPGDGFHIFLHWSCCSCYGLRFMV</sequence>
<evidence type="ECO:0000313" key="1">
    <source>
        <dbReference type="EMBL" id="KHJ93513.1"/>
    </source>
</evidence>
<accession>A0A0B1T7G6</accession>
<dbReference type="AlphaFoldDB" id="A0A0B1T7G6"/>
<dbReference type="Proteomes" id="UP000053660">
    <property type="component" value="Unassembled WGS sequence"/>
</dbReference>
<reference evidence="1 2" key="1">
    <citation type="submission" date="2014-03" db="EMBL/GenBank/DDBJ databases">
        <title>Draft genome of the hookworm Oesophagostomum dentatum.</title>
        <authorList>
            <person name="Mitreva M."/>
        </authorList>
    </citation>
    <scope>NUCLEOTIDE SEQUENCE [LARGE SCALE GENOMIC DNA]</scope>
    <source>
        <strain evidence="1 2">OD-Hann</strain>
    </source>
</reference>
<gene>
    <name evidence="1" type="ORF">OESDEN_06574</name>
</gene>
<name>A0A0B1T7G6_OESDE</name>